<dbReference type="Pfam" id="PF13692">
    <property type="entry name" value="Glyco_trans_1_4"/>
    <property type="match status" value="1"/>
</dbReference>
<sequence length="380" mass="42978">MEKPAGWLIVAGDLAFHGGMDRANLELARHLAAEEAVQVVAHQVDDTLLTLPQVRVQRVPRPAGRHLLGRPLLAWSGRRLAQRLAPQGWRVVVNGMNCPWPDVNWVHYLHTAYAPAAYGSLLQRWKMRYTHRWDCAAERRLFPQTRRLVCNSRQTARELVEKLGVSPERVSVVYLGCDPQELPLVTVGEREAVLRQFGWSERPRAAFIGQLSDQCKGFDVLYAAWRRLHQQGGWDAELLVIGEGSQRRLWEQRAGAEGLAGSIRFLGRRRDVPQLLAACDILVAPSRYDAYNLAAHEALCRGLPALVSIRAGISERYPPELHDLILADPEDEADLADRLRSWLPRREEYAACVRSFSATLRSYTWADMARDFRTAVLTSS</sequence>
<dbReference type="CDD" id="cd03801">
    <property type="entry name" value="GT4_PimA-like"/>
    <property type="match status" value="1"/>
</dbReference>
<dbReference type="InterPro" id="IPR028098">
    <property type="entry name" value="Glyco_trans_4-like_N"/>
</dbReference>
<dbReference type="Gene3D" id="3.40.50.2000">
    <property type="entry name" value="Glycogen Phosphorylase B"/>
    <property type="match status" value="2"/>
</dbReference>
<dbReference type="GO" id="GO:0009103">
    <property type="term" value="P:lipopolysaccharide biosynthetic process"/>
    <property type="evidence" value="ECO:0007669"/>
    <property type="project" value="TreeGrafter"/>
</dbReference>
<dbReference type="Proteomes" id="UP000542342">
    <property type="component" value="Unassembled WGS sequence"/>
</dbReference>
<reference evidence="3 4" key="1">
    <citation type="submission" date="2020-07" db="EMBL/GenBank/DDBJ databases">
        <title>Thermogemmata thermophila gen. nov., sp. nov., a novel moderate thermophilic planctomycete from a Kamchatka hot spring.</title>
        <authorList>
            <person name="Elcheninov A.G."/>
            <person name="Podosokorskaya O.A."/>
            <person name="Kovaleva O.L."/>
            <person name="Novikov A."/>
            <person name="Bonch-Osmolovskaya E.A."/>
            <person name="Toshchakov S.V."/>
            <person name="Kublanov I.V."/>
        </authorList>
    </citation>
    <scope>NUCLEOTIDE SEQUENCE [LARGE SCALE GENOMIC DNA]</scope>
    <source>
        <strain evidence="3 4">2918</strain>
    </source>
</reference>
<evidence type="ECO:0000256" key="1">
    <source>
        <dbReference type="ARBA" id="ARBA00022679"/>
    </source>
</evidence>
<dbReference type="PANTHER" id="PTHR46401">
    <property type="entry name" value="GLYCOSYLTRANSFERASE WBBK-RELATED"/>
    <property type="match status" value="1"/>
</dbReference>
<evidence type="ECO:0000313" key="3">
    <source>
        <dbReference type="EMBL" id="MBA2226054.1"/>
    </source>
</evidence>
<dbReference type="RefSeq" id="WP_194537486.1">
    <property type="nucleotide sequence ID" value="NZ_JACEFB010000004.1"/>
</dbReference>
<name>A0A7V8VDH9_9BACT</name>
<dbReference type="EMBL" id="JACEFB010000004">
    <property type="protein sequence ID" value="MBA2226054.1"/>
    <property type="molecule type" value="Genomic_DNA"/>
</dbReference>
<protein>
    <submittedName>
        <fullName evidence="3">Glycosyltransferase family 4 protein</fullName>
    </submittedName>
</protein>
<feature type="domain" description="Glycosyltransferase subfamily 4-like N-terminal" evidence="2">
    <location>
        <begin position="18"/>
        <end position="180"/>
    </location>
</feature>
<gene>
    <name evidence="3" type="ORF">H0921_07750</name>
</gene>
<evidence type="ECO:0000313" key="4">
    <source>
        <dbReference type="Proteomes" id="UP000542342"/>
    </source>
</evidence>
<organism evidence="3 4">
    <name type="scientific">Thermogemmata fonticola</name>
    <dbReference type="NCBI Taxonomy" id="2755323"/>
    <lineage>
        <taxon>Bacteria</taxon>
        <taxon>Pseudomonadati</taxon>
        <taxon>Planctomycetota</taxon>
        <taxon>Planctomycetia</taxon>
        <taxon>Gemmatales</taxon>
        <taxon>Gemmataceae</taxon>
        <taxon>Thermogemmata</taxon>
    </lineage>
</organism>
<dbReference type="AlphaFoldDB" id="A0A7V8VDH9"/>
<comment type="caution">
    <text evidence="3">The sequence shown here is derived from an EMBL/GenBank/DDBJ whole genome shotgun (WGS) entry which is preliminary data.</text>
</comment>
<evidence type="ECO:0000259" key="2">
    <source>
        <dbReference type="Pfam" id="PF13439"/>
    </source>
</evidence>
<accession>A0A7V8VDH9</accession>
<dbReference type="GO" id="GO:0016757">
    <property type="term" value="F:glycosyltransferase activity"/>
    <property type="evidence" value="ECO:0007669"/>
    <property type="project" value="TreeGrafter"/>
</dbReference>
<dbReference type="Pfam" id="PF13439">
    <property type="entry name" value="Glyco_transf_4"/>
    <property type="match status" value="1"/>
</dbReference>
<keyword evidence="1 3" id="KW-0808">Transferase</keyword>
<keyword evidence="4" id="KW-1185">Reference proteome</keyword>
<dbReference type="PANTHER" id="PTHR46401:SF2">
    <property type="entry name" value="GLYCOSYLTRANSFERASE WBBK-RELATED"/>
    <property type="match status" value="1"/>
</dbReference>
<proteinExistence type="predicted"/>
<dbReference type="SUPFAM" id="SSF53756">
    <property type="entry name" value="UDP-Glycosyltransferase/glycogen phosphorylase"/>
    <property type="match status" value="1"/>
</dbReference>